<feature type="region of interest" description="Disordered" evidence="1">
    <location>
        <begin position="15"/>
        <end position="88"/>
    </location>
</feature>
<proteinExistence type="predicted"/>
<feature type="compositionally biased region" description="Polar residues" evidence="1">
    <location>
        <begin position="19"/>
        <end position="30"/>
    </location>
</feature>
<evidence type="ECO:0000313" key="3">
    <source>
        <dbReference type="Proteomes" id="UP000266841"/>
    </source>
</evidence>
<feature type="compositionally biased region" description="Basic and acidic residues" evidence="1">
    <location>
        <begin position="65"/>
        <end position="74"/>
    </location>
</feature>
<sequence length="88" mass="8890">IPPVVAGAVAVASDAVTPEATTSGATSPQQLVAGRRPPPVDPFHRGESADPVNHIGVAAGLTSAERQRRGDLRPARARPPPRSLGTGA</sequence>
<dbReference type="Proteomes" id="UP000266841">
    <property type="component" value="Unassembled WGS sequence"/>
</dbReference>
<organism evidence="2 3">
    <name type="scientific">Thalassiosira oceanica</name>
    <name type="common">Marine diatom</name>
    <dbReference type="NCBI Taxonomy" id="159749"/>
    <lineage>
        <taxon>Eukaryota</taxon>
        <taxon>Sar</taxon>
        <taxon>Stramenopiles</taxon>
        <taxon>Ochrophyta</taxon>
        <taxon>Bacillariophyta</taxon>
        <taxon>Coscinodiscophyceae</taxon>
        <taxon>Thalassiosirophycidae</taxon>
        <taxon>Thalassiosirales</taxon>
        <taxon>Thalassiosiraceae</taxon>
        <taxon>Thalassiosira</taxon>
    </lineage>
</organism>
<gene>
    <name evidence="2" type="ORF">THAOC_27130</name>
</gene>
<keyword evidence="3" id="KW-1185">Reference proteome</keyword>
<dbReference type="EMBL" id="AGNL01037775">
    <property type="protein sequence ID" value="EJK53439.1"/>
    <property type="molecule type" value="Genomic_DNA"/>
</dbReference>
<evidence type="ECO:0000313" key="2">
    <source>
        <dbReference type="EMBL" id="EJK53439.1"/>
    </source>
</evidence>
<comment type="caution">
    <text evidence="2">The sequence shown here is derived from an EMBL/GenBank/DDBJ whole genome shotgun (WGS) entry which is preliminary data.</text>
</comment>
<evidence type="ECO:0000256" key="1">
    <source>
        <dbReference type="SAM" id="MobiDB-lite"/>
    </source>
</evidence>
<name>K0RMD5_THAOC</name>
<dbReference type="AlphaFoldDB" id="K0RMD5"/>
<accession>K0RMD5</accession>
<protein>
    <submittedName>
        <fullName evidence="2">Uncharacterized protein</fullName>
    </submittedName>
</protein>
<feature type="non-terminal residue" evidence="2">
    <location>
        <position position="1"/>
    </location>
</feature>
<reference evidence="2 3" key="1">
    <citation type="journal article" date="2012" name="Genome Biol.">
        <title>Genome and low-iron response of an oceanic diatom adapted to chronic iron limitation.</title>
        <authorList>
            <person name="Lommer M."/>
            <person name="Specht M."/>
            <person name="Roy A.S."/>
            <person name="Kraemer L."/>
            <person name="Andreson R."/>
            <person name="Gutowska M.A."/>
            <person name="Wolf J."/>
            <person name="Bergner S.V."/>
            <person name="Schilhabel M.B."/>
            <person name="Klostermeier U.C."/>
            <person name="Beiko R.G."/>
            <person name="Rosenstiel P."/>
            <person name="Hippler M."/>
            <person name="Laroche J."/>
        </authorList>
    </citation>
    <scope>NUCLEOTIDE SEQUENCE [LARGE SCALE GENOMIC DNA]</scope>
    <source>
        <strain evidence="2 3">CCMP1005</strain>
    </source>
</reference>